<sequence length="63" mass="7541">MQLKQSICEMTEHFITIRRRRYGNLRMKLMTKATSFITTAKKNIIFTHQYNESFMLLRMGSHG</sequence>
<evidence type="ECO:0000313" key="2">
    <source>
        <dbReference type="Proteomes" id="UP000183832"/>
    </source>
</evidence>
<dbReference type="EMBL" id="CVRI01000039">
    <property type="protein sequence ID" value="CRK94587.1"/>
    <property type="molecule type" value="Genomic_DNA"/>
</dbReference>
<evidence type="ECO:0000313" key="1">
    <source>
        <dbReference type="EMBL" id="CRK94587.1"/>
    </source>
</evidence>
<keyword evidence="2" id="KW-1185">Reference proteome</keyword>
<organism evidence="1 2">
    <name type="scientific">Clunio marinus</name>
    <dbReference type="NCBI Taxonomy" id="568069"/>
    <lineage>
        <taxon>Eukaryota</taxon>
        <taxon>Metazoa</taxon>
        <taxon>Ecdysozoa</taxon>
        <taxon>Arthropoda</taxon>
        <taxon>Hexapoda</taxon>
        <taxon>Insecta</taxon>
        <taxon>Pterygota</taxon>
        <taxon>Neoptera</taxon>
        <taxon>Endopterygota</taxon>
        <taxon>Diptera</taxon>
        <taxon>Nematocera</taxon>
        <taxon>Chironomoidea</taxon>
        <taxon>Chironomidae</taxon>
        <taxon>Clunio</taxon>
    </lineage>
</organism>
<name>A0A1J1I317_9DIPT</name>
<accession>A0A1J1I317</accession>
<reference evidence="1 2" key="1">
    <citation type="submission" date="2015-04" db="EMBL/GenBank/DDBJ databases">
        <authorList>
            <person name="Syromyatnikov M.Y."/>
            <person name="Popov V.N."/>
        </authorList>
    </citation>
    <scope>NUCLEOTIDE SEQUENCE [LARGE SCALE GENOMIC DNA]</scope>
</reference>
<gene>
    <name evidence="1" type="ORF">CLUMA_CG008087</name>
</gene>
<proteinExistence type="predicted"/>
<protein>
    <submittedName>
        <fullName evidence="1">CLUMA_CG008087, isoform A</fullName>
    </submittedName>
</protein>
<dbReference type="AlphaFoldDB" id="A0A1J1I317"/>
<dbReference type="Proteomes" id="UP000183832">
    <property type="component" value="Unassembled WGS sequence"/>
</dbReference>